<dbReference type="PANTHER" id="PTHR37418">
    <property type="entry name" value="3-KETO-5-AMINOHEXANOATE CLEAVAGE ENZYME-RELATED"/>
    <property type="match status" value="1"/>
</dbReference>
<dbReference type="Gene3D" id="3.20.20.70">
    <property type="entry name" value="Aldolase class I"/>
    <property type="match status" value="1"/>
</dbReference>
<dbReference type="RefSeq" id="WP_085463292.1">
    <property type="nucleotide sequence ID" value="NZ_FXBL01000004.1"/>
</dbReference>
<dbReference type="InterPro" id="IPR008567">
    <property type="entry name" value="BKACE"/>
</dbReference>
<proteinExistence type="predicted"/>
<evidence type="ECO:0000256" key="4">
    <source>
        <dbReference type="ARBA" id="ARBA00022833"/>
    </source>
</evidence>
<dbReference type="InterPro" id="IPR013785">
    <property type="entry name" value="Aldolase_TIM"/>
</dbReference>
<keyword evidence="2" id="KW-0808">Transferase</keyword>
<dbReference type="EMBL" id="FXBL01000004">
    <property type="protein sequence ID" value="SMH31466.1"/>
    <property type="molecule type" value="Genomic_DNA"/>
</dbReference>
<dbReference type="Pfam" id="PF05853">
    <property type="entry name" value="BKACE"/>
    <property type="match status" value="1"/>
</dbReference>
<dbReference type="Proteomes" id="UP000193083">
    <property type="component" value="Unassembled WGS sequence"/>
</dbReference>
<evidence type="ECO:0000313" key="6">
    <source>
        <dbReference type="Proteomes" id="UP000193083"/>
    </source>
</evidence>
<keyword evidence="6" id="KW-1185">Reference proteome</keyword>
<keyword evidence="4" id="KW-0862">Zinc</keyword>
<evidence type="ECO:0000256" key="3">
    <source>
        <dbReference type="ARBA" id="ARBA00022723"/>
    </source>
</evidence>
<evidence type="ECO:0000313" key="5">
    <source>
        <dbReference type="EMBL" id="SMH31466.1"/>
    </source>
</evidence>
<sequence length="295" mass="30198">MTRPVILTACVNGGRPDAAELNPNLPVSPEAIAAAVAEAAKLGAAVAHIHVRDPKTGLPSNDIGLWRETVGLIRAAGTDILLNLSASMDGLLVLDDAAGFVPADGTTLRPAAGRADHVLALTPEIGTIDCGTFALGQAIHVARMGDLREMARLYGEKGVRAEVECFDFGHLEVARKLAAEGAFGQRPFMQICLGTGYGGAPATPAALAAMRERIPGGTVWAAFAAGEDNLWVMREAVAGGGHVRAGLEDALFDAAGEPTTNAALLSSAVETVYAAGGRPATPAEARAILGLPARS</sequence>
<gene>
    <name evidence="5" type="ORF">SAMN02982922_1174</name>
</gene>
<accession>A0A1X7N2M2</accession>
<dbReference type="OrthoDB" id="9805277at2"/>
<reference evidence="5 6" key="1">
    <citation type="submission" date="2017-04" db="EMBL/GenBank/DDBJ databases">
        <authorList>
            <person name="Afonso C.L."/>
            <person name="Miller P.J."/>
            <person name="Scott M.A."/>
            <person name="Spackman E."/>
            <person name="Goraichik I."/>
            <person name="Dimitrov K.M."/>
            <person name="Suarez D.L."/>
            <person name="Swayne D.E."/>
        </authorList>
    </citation>
    <scope>NUCLEOTIDE SEQUENCE [LARGE SCALE GENOMIC DNA]</scope>
    <source>
        <strain evidence="5 6">B5P</strain>
    </source>
</reference>
<dbReference type="AlphaFoldDB" id="A0A1X7N2M2"/>
<keyword evidence="3" id="KW-0479">Metal-binding</keyword>
<dbReference type="GO" id="GO:0046872">
    <property type="term" value="F:metal ion binding"/>
    <property type="evidence" value="ECO:0007669"/>
    <property type="project" value="UniProtKB-KW"/>
</dbReference>
<evidence type="ECO:0000256" key="2">
    <source>
        <dbReference type="ARBA" id="ARBA00022679"/>
    </source>
</evidence>
<evidence type="ECO:0000256" key="1">
    <source>
        <dbReference type="ARBA" id="ARBA00001947"/>
    </source>
</evidence>
<comment type="cofactor">
    <cofactor evidence="1">
        <name>Zn(2+)</name>
        <dbReference type="ChEBI" id="CHEBI:29105"/>
    </cofactor>
</comment>
<protein>
    <submittedName>
        <fullName evidence="5">Uncharacterized conserved protein, DUF849 family</fullName>
    </submittedName>
</protein>
<organism evidence="5 6">
    <name type="scientific">Mesorhizobium australicum</name>
    <dbReference type="NCBI Taxonomy" id="536018"/>
    <lineage>
        <taxon>Bacteria</taxon>
        <taxon>Pseudomonadati</taxon>
        <taxon>Pseudomonadota</taxon>
        <taxon>Alphaproteobacteria</taxon>
        <taxon>Hyphomicrobiales</taxon>
        <taxon>Phyllobacteriaceae</taxon>
        <taxon>Mesorhizobium</taxon>
    </lineage>
</organism>
<name>A0A1X7N2M2_9HYPH</name>
<dbReference type="GO" id="GO:0043720">
    <property type="term" value="F:3-keto-5-aminohexanoate cleavage activity"/>
    <property type="evidence" value="ECO:0007669"/>
    <property type="project" value="InterPro"/>
</dbReference>
<dbReference type="PANTHER" id="PTHR37418:SF2">
    <property type="entry name" value="3-KETO-5-AMINOHEXANOATE CLEAVAGE ENZYME"/>
    <property type="match status" value="1"/>
</dbReference>